<proteinExistence type="predicted"/>
<sequence>MVNTRQSTLEFSGPTFDKVVQRAVNALLSGVTAQITNELHQNGAGIDAENWIAHIEKLFEVLGCADEFKARLASYKFEGDALNWWKAFKQAKGGEAYMVTLSWKDFHEAFFLQYFPRLAGFLWKESRSLEEQAKHFKWPLSDWILDRIVNTKFTDVAQVANAGRNIELLRERGGVNNKRNHDGDRIQSVNKNNNQRGYGQRGNDGRNYDRQGGNSSQRFYQQNRDQQYKRSSGSSRQKKYTDYTSTPPCDTCGKPHPGKECYRVTGTCFSCGLTGHMAKDYPKNNRGNRNDKRPDVKGKVYSLTRDQAANSSGTVTRTLFMNGRAVFVLFDTGATHSVIFVSFSKYINVPPTLLNYTLSISTPMRILVVIDREYHNCPLQFDDKIRSANLFLLDMYDFDIILGMDWLISHRATIVCHTKSVIFGDLDKPAFVYQDSQLGLLASLMFSFVLVNGKYVQYTYFTFGTSGNAYLCTYDYGLCDNVEIFDLWARGLLL</sequence>
<dbReference type="PROSITE" id="PS00141">
    <property type="entry name" value="ASP_PROTEASE"/>
    <property type="match status" value="1"/>
</dbReference>
<dbReference type="InterPro" id="IPR001969">
    <property type="entry name" value="Aspartic_peptidase_AS"/>
</dbReference>
<feature type="region of interest" description="Disordered" evidence="1">
    <location>
        <begin position="173"/>
        <end position="256"/>
    </location>
</feature>
<dbReference type="InterPro" id="IPR021109">
    <property type="entry name" value="Peptidase_aspartic_dom_sf"/>
</dbReference>
<reference evidence="2" key="1">
    <citation type="journal article" date="2019" name="Sci. Rep.">
        <title>Draft genome of Tanacetum cinerariifolium, the natural source of mosquito coil.</title>
        <authorList>
            <person name="Yamashiro T."/>
            <person name="Shiraishi A."/>
            <person name="Satake H."/>
            <person name="Nakayama K."/>
        </authorList>
    </citation>
    <scope>NUCLEOTIDE SEQUENCE</scope>
</reference>
<dbReference type="InterPro" id="IPR032567">
    <property type="entry name" value="RTL1-rel"/>
</dbReference>
<organism evidence="2">
    <name type="scientific">Tanacetum cinerariifolium</name>
    <name type="common">Dalmatian daisy</name>
    <name type="synonym">Chrysanthemum cinerariifolium</name>
    <dbReference type="NCBI Taxonomy" id="118510"/>
    <lineage>
        <taxon>Eukaryota</taxon>
        <taxon>Viridiplantae</taxon>
        <taxon>Streptophyta</taxon>
        <taxon>Embryophyta</taxon>
        <taxon>Tracheophyta</taxon>
        <taxon>Spermatophyta</taxon>
        <taxon>Magnoliopsida</taxon>
        <taxon>eudicotyledons</taxon>
        <taxon>Gunneridae</taxon>
        <taxon>Pentapetalae</taxon>
        <taxon>asterids</taxon>
        <taxon>campanulids</taxon>
        <taxon>Asterales</taxon>
        <taxon>Asteraceae</taxon>
        <taxon>Asteroideae</taxon>
        <taxon>Anthemideae</taxon>
        <taxon>Anthemidinae</taxon>
        <taxon>Tanacetum</taxon>
    </lineage>
</organism>
<dbReference type="Gene3D" id="4.10.60.10">
    <property type="entry name" value="Zinc finger, CCHC-type"/>
    <property type="match status" value="1"/>
</dbReference>
<dbReference type="Pfam" id="PF08284">
    <property type="entry name" value="RVP_2"/>
    <property type="match status" value="1"/>
</dbReference>
<dbReference type="GO" id="GO:0006508">
    <property type="term" value="P:proteolysis"/>
    <property type="evidence" value="ECO:0007669"/>
    <property type="project" value="InterPro"/>
</dbReference>
<dbReference type="Gene3D" id="2.40.70.10">
    <property type="entry name" value="Acid Proteases"/>
    <property type="match status" value="1"/>
</dbReference>
<feature type="compositionally biased region" description="Polar residues" evidence="1">
    <location>
        <begin position="212"/>
        <end position="235"/>
    </location>
</feature>
<name>A0A6L2KI38_TANCI</name>
<dbReference type="GO" id="GO:0004190">
    <property type="term" value="F:aspartic-type endopeptidase activity"/>
    <property type="evidence" value="ECO:0007669"/>
    <property type="project" value="InterPro"/>
</dbReference>
<dbReference type="SUPFAM" id="SSF50630">
    <property type="entry name" value="Acid proteases"/>
    <property type="match status" value="1"/>
</dbReference>
<dbReference type="AlphaFoldDB" id="A0A6L2KI38"/>
<evidence type="ECO:0008006" key="3">
    <source>
        <dbReference type="Google" id="ProtNLM"/>
    </source>
</evidence>
<comment type="caution">
    <text evidence="2">The sequence shown here is derived from an EMBL/GenBank/DDBJ whole genome shotgun (WGS) entry which is preliminary data.</text>
</comment>
<dbReference type="CDD" id="cd00303">
    <property type="entry name" value="retropepsin_like"/>
    <property type="match status" value="1"/>
</dbReference>
<evidence type="ECO:0000313" key="2">
    <source>
        <dbReference type="EMBL" id="GEU48579.1"/>
    </source>
</evidence>
<accession>A0A6L2KI38</accession>
<dbReference type="EMBL" id="BKCJ010002441">
    <property type="protein sequence ID" value="GEU48579.1"/>
    <property type="molecule type" value="Genomic_DNA"/>
</dbReference>
<feature type="compositionally biased region" description="Basic and acidic residues" evidence="1">
    <location>
        <begin position="173"/>
        <end position="185"/>
    </location>
</feature>
<evidence type="ECO:0000256" key="1">
    <source>
        <dbReference type="SAM" id="MobiDB-lite"/>
    </source>
</evidence>
<gene>
    <name evidence="2" type="ORF">Tci_020557</name>
</gene>
<dbReference type="PANTHER" id="PTHR15503">
    <property type="entry name" value="LDOC1 RELATED"/>
    <property type="match status" value="1"/>
</dbReference>
<protein>
    <recommendedName>
        <fullName evidence="3">CCHC-type domain-containing protein</fullName>
    </recommendedName>
</protein>
<dbReference type="PANTHER" id="PTHR15503:SF45">
    <property type="entry name" value="RNA-DIRECTED DNA POLYMERASE HOMOLOG"/>
    <property type="match status" value="1"/>
</dbReference>